<keyword evidence="9 13" id="KW-0443">Lipid metabolism</keyword>
<organism evidence="14 15">
    <name type="scientific">Coniochaeta pulveracea</name>
    <dbReference type="NCBI Taxonomy" id="177199"/>
    <lineage>
        <taxon>Eukaryota</taxon>
        <taxon>Fungi</taxon>
        <taxon>Dikarya</taxon>
        <taxon>Ascomycota</taxon>
        <taxon>Pezizomycotina</taxon>
        <taxon>Sordariomycetes</taxon>
        <taxon>Sordariomycetidae</taxon>
        <taxon>Coniochaetales</taxon>
        <taxon>Coniochaetaceae</taxon>
        <taxon>Coniochaeta</taxon>
    </lineage>
</organism>
<feature type="transmembrane region" description="Helical" evidence="13">
    <location>
        <begin position="128"/>
        <end position="150"/>
    </location>
</feature>
<feature type="transmembrane region" description="Helical" evidence="13">
    <location>
        <begin position="409"/>
        <end position="432"/>
    </location>
</feature>
<name>A0A420YP05_9PEZI</name>
<dbReference type="GO" id="GO:0050613">
    <property type="term" value="F:Delta14-sterol reductase activity"/>
    <property type="evidence" value="ECO:0007669"/>
    <property type="project" value="TreeGrafter"/>
</dbReference>
<dbReference type="InterPro" id="IPR001171">
    <property type="entry name" value="ERG24_DHCR-like"/>
</dbReference>
<proteinExistence type="inferred from homology"/>
<keyword evidence="15" id="KW-1185">Reference proteome</keyword>
<keyword evidence="12 13" id="KW-0753">Steroid metabolism</keyword>
<evidence type="ECO:0000313" key="14">
    <source>
        <dbReference type="EMBL" id="RKU49546.1"/>
    </source>
</evidence>
<dbReference type="EMBL" id="QVQW01000001">
    <property type="protein sequence ID" value="RKU49546.1"/>
    <property type="molecule type" value="Genomic_DNA"/>
</dbReference>
<dbReference type="Proteomes" id="UP000275385">
    <property type="component" value="Unassembled WGS sequence"/>
</dbReference>
<reference evidence="14 15" key="1">
    <citation type="submission" date="2018-08" db="EMBL/GenBank/DDBJ databases">
        <title>Draft genome of the lignicolous fungus Coniochaeta pulveracea.</title>
        <authorList>
            <person name="Borstlap C.J."/>
            <person name="De Witt R.N."/>
            <person name="Botha A."/>
            <person name="Volschenk H."/>
        </authorList>
    </citation>
    <scope>NUCLEOTIDE SEQUENCE [LARGE SCALE GENOMIC DNA]</scope>
    <source>
        <strain evidence="14 15">CAB683</strain>
    </source>
</reference>
<feature type="transmembrane region" description="Helical" evidence="13">
    <location>
        <begin position="327"/>
        <end position="349"/>
    </location>
</feature>
<dbReference type="GO" id="GO:0005789">
    <property type="term" value="C:endoplasmic reticulum membrane"/>
    <property type="evidence" value="ECO:0007669"/>
    <property type="project" value="TreeGrafter"/>
</dbReference>
<dbReference type="Pfam" id="PF01222">
    <property type="entry name" value="ERG4_ERG24"/>
    <property type="match status" value="1"/>
</dbReference>
<sequence>MTKVARTTNPPAVPRGRVLPKYEFGGPPGAAAIVFGLPLLVNFWYFACNDKSGCPAPPLLDPRTLTWDKLKEDIPWPENGVSGFVNFKATFWLLVYYFVSLVLYRALPAHELYGNKLRESGKPLWYRFNAFHATVVQLAACAVGTYIYGADFVVWTFITDNYLQLLSASIILSYVIATWVYIRSFGVKPGNPELRELARGGHTGNFIYDFYIGRELNPRITLPLFGEVDVKAWLEMRPGLTGWILLDLAFVAKQYRQYGFVSDSILFITAVQSYYVLEGQYSESGILGMMDIITDGLGFMLTFGDIVWVPFLYSTQCRYLSVYPVQMGWVNLALVTAVFITGVSIFRLANSEKFAFRTNPDQPRFKNATYLQTKRGTRLLTSGWWGISRHINYFGDWLQSTPFTMPTGIAGYVILSAGSGIASHTTGGFTMLDGREVVQGDARGWGMIFTYFYSLYFGFLLVHREGRDDVACAEKYGEDWEKYKKIVKWRILPGIY</sequence>
<dbReference type="OrthoDB" id="10262235at2759"/>
<dbReference type="PROSITE" id="PS01018">
    <property type="entry name" value="STEROL_REDUCT_2"/>
    <property type="match status" value="1"/>
</dbReference>
<dbReference type="AlphaFoldDB" id="A0A420YP05"/>
<keyword evidence="6 13" id="KW-1133">Transmembrane helix</keyword>
<evidence type="ECO:0000256" key="10">
    <source>
        <dbReference type="ARBA" id="ARBA00023136"/>
    </source>
</evidence>
<dbReference type="STRING" id="177199.A0A420YP05"/>
<feature type="transmembrane region" description="Helical" evidence="13">
    <location>
        <begin position="89"/>
        <end position="107"/>
    </location>
</feature>
<evidence type="ECO:0000256" key="3">
    <source>
        <dbReference type="ARBA" id="ARBA00022516"/>
    </source>
</evidence>
<feature type="transmembrane region" description="Helical" evidence="13">
    <location>
        <begin position="297"/>
        <end position="315"/>
    </location>
</feature>
<feature type="transmembrane region" description="Helical" evidence="13">
    <location>
        <begin position="444"/>
        <end position="462"/>
    </location>
</feature>
<feature type="transmembrane region" description="Helical" evidence="13">
    <location>
        <begin position="24"/>
        <end position="47"/>
    </location>
</feature>
<dbReference type="PANTHER" id="PTHR21257:SF52">
    <property type="entry name" value="DELTA(14)-STEROL REDUCTASE TM7SF2"/>
    <property type="match status" value="1"/>
</dbReference>
<comment type="subcellular location">
    <subcellularLocation>
        <location evidence="1">Membrane</location>
        <topology evidence="1">Multi-pass membrane protein</topology>
    </subcellularLocation>
</comment>
<feature type="transmembrane region" description="Helical" evidence="13">
    <location>
        <begin position="258"/>
        <end position="277"/>
    </location>
</feature>
<evidence type="ECO:0000256" key="2">
    <source>
        <dbReference type="ARBA" id="ARBA00005402"/>
    </source>
</evidence>
<gene>
    <name evidence="14" type="primary">ERG24</name>
    <name evidence="14" type="ORF">DL546_009129</name>
</gene>
<evidence type="ECO:0000256" key="7">
    <source>
        <dbReference type="ARBA" id="ARBA00023002"/>
    </source>
</evidence>
<evidence type="ECO:0000256" key="1">
    <source>
        <dbReference type="ARBA" id="ARBA00004141"/>
    </source>
</evidence>
<comment type="similarity">
    <text evidence="2 13">Belongs to the ERG4/ERG24 family.</text>
</comment>
<evidence type="ECO:0000256" key="8">
    <source>
        <dbReference type="ARBA" id="ARBA00023011"/>
    </source>
</evidence>
<evidence type="ECO:0000256" key="5">
    <source>
        <dbReference type="ARBA" id="ARBA00022955"/>
    </source>
</evidence>
<evidence type="ECO:0000256" key="12">
    <source>
        <dbReference type="ARBA" id="ARBA00023221"/>
    </source>
</evidence>
<keyword evidence="4 13" id="KW-0812">Transmembrane</keyword>
<keyword evidence="3 13" id="KW-0444">Lipid biosynthesis</keyword>
<evidence type="ECO:0000313" key="15">
    <source>
        <dbReference type="Proteomes" id="UP000275385"/>
    </source>
</evidence>
<dbReference type="InterPro" id="IPR018083">
    <property type="entry name" value="Sterol_reductase_CS"/>
</dbReference>
<keyword evidence="11 13" id="KW-1207">Sterol metabolism</keyword>
<accession>A0A420YP05</accession>
<comment type="caution">
    <text evidence="14">The sequence shown here is derived from an EMBL/GenBank/DDBJ whole genome shotgun (WGS) entry which is preliminary data.</text>
</comment>
<keyword evidence="8 13" id="KW-0756">Sterol biosynthesis</keyword>
<keyword evidence="5 13" id="KW-0752">Steroid biosynthesis</keyword>
<dbReference type="PROSITE" id="PS01017">
    <property type="entry name" value="STEROL_REDUCT_1"/>
    <property type="match status" value="1"/>
</dbReference>
<evidence type="ECO:0000256" key="9">
    <source>
        <dbReference type="ARBA" id="ARBA00023098"/>
    </source>
</evidence>
<dbReference type="GO" id="GO:0006696">
    <property type="term" value="P:ergosterol biosynthetic process"/>
    <property type="evidence" value="ECO:0007669"/>
    <property type="project" value="TreeGrafter"/>
</dbReference>
<protein>
    <recommendedName>
        <fullName evidence="13">Delta(14)-sterol reductase</fullName>
    </recommendedName>
    <alternativeName>
        <fullName evidence="13">C-14 sterol reductase</fullName>
    </alternativeName>
    <alternativeName>
        <fullName evidence="13">Sterol C14-reductase</fullName>
    </alternativeName>
</protein>
<evidence type="ECO:0000256" key="13">
    <source>
        <dbReference type="RuleBase" id="RU369120"/>
    </source>
</evidence>
<keyword evidence="10 13" id="KW-0472">Membrane</keyword>
<keyword evidence="7 13" id="KW-0560">Oxidoreductase</keyword>
<evidence type="ECO:0000256" key="6">
    <source>
        <dbReference type="ARBA" id="ARBA00022989"/>
    </source>
</evidence>
<dbReference type="PANTHER" id="PTHR21257">
    <property type="entry name" value="DELTA(14)-STEROL REDUCTASE"/>
    <property type="match status" value="1"/>
</dbReference>
<dbReference type="Gene3D" id="1.20.120.1630">
    <property type="match status" value="1"/>
</dbReference>
<evidence type="ECO:0000256" key="4">
    <source>
        <dbReference type="ARBA" id="ARBA00022692"/>
    </source>
</evidence>
<feature type="transmembrane region" description="Helical" evidence="13">
    <location>
        <begin position="162"/>
        <end position="182"/>
    </location>
</feature>
<evidence type="ECO:0000256" key="11">
    <source>
        <dbReference type="ARBA" id="ARBA00023166"/>
    </source>
</evidence>